<dbReference type="Pfam" id="PF23397">
    <property type="entry name" value="DUF7104"/>
    <property type="match status" value="10"/>
</dbReference>
<gene>
    <name evidence="2" type="ORF">K444DRAFT_658681</name>
</gene>
<dbReference type="Pfam" id="PF13374">
    <property type="entry name" value="TPR_10"/>
    <property type="match status" value="1"/>
</dbReference>
<dbReference type="InterPro" id="IPR055530">
    <property type="entry name" value="DUF7104"/>
</dbReference>
<feature type="domain" description="Heterokaryon incompatibility" evidence="1">
    <location>
        <begin position="50"/>
        <end position="186"/>
    </location>
</feature>
<evidence type="ECO:0000259" key="1">
    <source>
        <dbReference type="Pfam" id="PF06985"/>
    </source>
</evidence>
<dbReference type="EMBL" id="KZ613740">
    <property type="protein sequence ID" value="PMD67720.1"/>
    <property type="molecule type" value="Genomic_DNA"/>
</dbReference>
<keyword evidence="3" id="KW-1185">Reference proteome</keyword>
<dbReference type="RefSeq" id="XP_024744624.1">
    <property type="nucleotide sequence ID" value="XM_024886291.1"/>
</dbReference>
<proteinExistence type="predicted"/>
<dbReference type="InterPro" id="IPR011990">
    <property type="entry name" value="TPR-like_helical_dom_sf"/>
</dbReference>
<dbReference type="PANTHER" id="PTHR24148:SF78">
    <property type="entry name" value="HETEROKARYON INCOMPATIBILITY DOMAIN-CONTAINING PROTEIN"/>
    <property type="match status" value="1"/>
</dbReference>
<dbReference type="AlphaFoldDB" id="A0A2J6TXG2"/>
<name>A0A2J6TXG2_9HELO</name>
<dbReference type="Pfam" id="PF06985">
    <property type="entry name" value="HET"/>
    <property type="match status" value="1"/>
</dbReference>
<dbReference type="Gene3D" id="1.20.5.340">
    <property type="match status" value="3"/>
</dbReference>
<organism evidence="2 3">
    <name type="scientific">Hyaloscypha bicolor E</name>
    <dbReference type="NCBI Taxonomy" id="1095630"/>
    <lineage>
        <taxon>Eukaryota</taxon>
        <taxon>Fungi</taxon>
        <taxon>Dikarya</taxon>
        <taxon>Ascomycota</taxon>
        <taxon>Pezizomycotina</taxon>
        <taxon>Leotiomycetes</taxon>
        <taxon>Helotiales</taxon>
        <taxon>Hyaloscyphaceae</taxon>
        <taxon>Hyaloscypha</taxon>
        <taxon>Hyaloscypha bicolor</taxon>
    </lineage>
</organism>
<evidence type="ECO:0000313" key="2">
    <source>
        <dbReference type="EMBL" id="PMD67720.1"/>
    </source>
</evidence>
<dbReference type="InParanoid" id="A0A2J6TXG2"/>
<dbReference type="PANTHER" id="PTHR24148">
    <property type="entry name" value="ANKYRIN REPEAT DOMAIN-CONTAINING PROTEIN 39 HOMOLOG-RELATED"/>
    <property type="match status" value="1"/>
</dbReference>
<dbReference type="GeneID" id="36594368"/>
<reference evidence="2 3" key="1">
    <citation type="submission" date="2016-04" db="EMBL/GenBank/DDBJ databases">
        <title>A degradative enzymes factory behind the ericoid mycorrhizal symbiosis.</title>
        <authorList>
            <consortium name="DOE Joint Genome Institute"/>
            <person name="Martino E."/>
            <person name="Morin E."/>
            <person name="Grelet G."/>
            <person name="Kuo A."/>
            <person name="Kohler A."/>
            <person name="Daghino S."/>
            <person name="Barry K."/>
            <person name="Choi C."/>
            <person name="Cichocki N."/>
            <person name="Clum A."/>
            <person name="Copeland A."/>
            <person name="Hainaut M."/>
            <person name="Haridas S."/>
            <person name="Labutti K."/>
            <person name="Lindquist E."/>
            <person name="Lipzen A."/>
            <person name="Khouja H.-R."/>
            <person name="Murat C."/>
            <person name="Ohm R."/>
            <person name="Olson A."/>
            <person name="Spatafora J."/>
            <person name="Veneault-Fourrey C."/>
            <person name="Henrissat B."/>
            <person name="Grigoriev I."/>
            <person name="Martin F."/>
            <person name="Perotto S."/>
        </authorList>
    </citation>
    <scope>NUCLEOTIDE SEQUENCE [LARGE SCALE GENOMIC DNA]</scope>
    <source>
        <strain evidence="2 3">E</strain>
    </source>
</reference>
<dbReference type="Gene3D" id="1.25.40.10">
    <property type="entry name" value="Tetratricopeptide repeat domain"/>
    <property type="match status" value="1"/>
</dbReference>
<dbReference type="InterPro" id="IPR052895">
    <property type="entry name" value="HetReg/Transcr_Mod"/>
</dbReference>
<dbReference type="InterPro" id="IPR010730">
    <property type="entry name" value="HET"/>
</dbReference>
<sequence>MPPYRYSEASLDPDSTRLLRLMPCEDETAPIQCQLFNYDLQKSSGRPHRYEALSYVWGSSDKRQSLVIDGSEPRDLAITANLHNALSRLRDHSFERVLWADSVCINQEDEPEKKRQIQLMAKIYGQADRVVVYLGEAADNSDQALEDIRAAAENESTTSLISNKSQEAILKLLERPWFRRIWVLQEVALARNILIMCGSTEINGYTFCSGFNNMELPYKDGPALQLIRSMVYLIRGAIFRPKYTVNPTNGLLSLGELIDMYHAREATQRHDKVYALLSMSSDGLDAADLLPDYAVPWKTLLRRLIEFVLSTKVSIEVWDNRETAVIKGKCYIIGYISSVENDSTRYDRQSAKVVFNNAYKSESKLEPPSRWTLQVSAIPVLERDVVCFLQGASNPSIIRPYKTYFALIMVSVTLRQHEKIESAFLERQNFLTSAESFSPDLVLVWDWEASREGFQGRVGYEYAVEIHILAPEYFETSVSDSARFDDVTMALKIAEEFEGAKKRLQEMIEAHEREFGKENPRTLSRMDELAMVYKEKEELTEAENLLLQVIETRKRVQGTEHPDTLSSIANLASTYLDRDIKYPSSTGDPGMAASLTDQIRTNVKITEGNLIRAMEISGKKVVALLLGLKRENIPITEGLVKAAAGLSNGIWIIGLLLDNCGDEIKITEKIVAAAARNPDRYLMELLLRRRGNEVKITEEVVIAAAENKSPEMIERLLIRFGSDIKITEEILKAAARNPVESVMRELLNRRGNEVKITEEVVIAAAENKSVDIMERLLARFGDEIKITEEILKAAARNPVIYIMAELLNKRRNEVKITEEVVIAAAESKQRYMMELLLKRFGDEIRITERVVVAAVTVEEGATCHVLEMLIDYDSNRIEITEEVVKAAAGNVGTSSMFLLLDRLGYKTHLSEAVVRVAAENPRMIKLLREHRGDEVMLYEDAAKQW</sequence>
<evidence type="ECO:0000313" key="3">
    <source>
        <dbReference type="Proteomes" id="UP000235371"/>
    </source>
</evidence>
<dbReference type="OrthoDB" id="194358at2759"/>
<dbReference type="STRING" id="1095630.A0A2J6TXG2"/>
<protein>
    <submittedName>
        <fullName evidence="2">HET-domain-containing protein</fullName>
    </submittedName>
</protein>
<accession>A0A2J6TXG2</accession>
<dbReference type="Proteomes" id="UP000235371">
    <property type="component" value="Unassembled WGS sequence"/>
</dbReference>